<feature type="compositionally biased region" description="Basic and acidic residues" evidence="4">
    <location>
        <begin position="315"/>
        <end position="339"/>
    </location>
</feature>
<gene>
    <name evidence="7" type="primary">LOC117347844</name>
</gene>
<keyword evidence="2 3" id="KW-0175">Coiled coil</keyword>
<dbReference type="SMART" id="SM01391">
    <property type="entry name" value="Filament"/>
    <property type="match status" value="1"/>
</dbReference>
<dbReference type="FunFam" id="1.20.5.170:FF:000002">
    <property type="entry name" value="Type I keratin KA11"/>
    <property type="match status" value="1"/>
</dbReference>
<dbReference type="Gene3D" id="1.20.5.500">
    <property type="entry name" value="Single helix bin"/>
    <property type="match status" value="1"/>
</dbReference>
<dbReference type="SUPFAM" id="SSF64593">
    <property type="entry name" value="Intermediate filament protein, coiled coil region"/>
    <property type="match status" value="2"/>
</dbReference>
<sequence>MAFSSRQSSSSVRISGGGAGAQFAASQSGGYGVPQSCFGGGHVGGGQLGAFGGGYGGGQAVTFGGGSVGGFEGGQFVEFEGGQFGGFGGGQGGSFGGGQDGSFGGGHGGGHGGGFGGGHGGGEGLLEGNEKEEMQTLNDRLAAYMGGVKQMELANKELEQKIKEFYEKNRPGGSTGGPGRDYNKYFLIIQEKRDQIVKAQLDNAKLILNIDNARLAADDFRMKYETELAMYQSVQADTNGLRKIVDELTLTTSHIETELEHRTEEYAMLKKNHEEGVQDEQGTTVGQVNVEMNAAPGIDLTKLLDDMRRKYEKMSEDTRKLAESQYHEASKDLKQEISKGSEQMQSNKSEMTDLKRAVQDLEMELKGLLATKQALEQNLAEKDGHFCMQLATMQESISGTEEQISIIREEMEHQKAEYGQLLDAKLKLENEINDYRKLLDGEGMDSKGGSSHQQGDSSGQQGGSSSTTGGERYKKISILTEEMQDDKVISKSIKEIQVKV</sequence>
<dbReference type="PANTHER" id="PTHR23239:SF207">
    <property type="entry name" value="KERATIN, TYPE I CYTOSKELETAL 24"/>
    <property type="match status" value="1"/>
</dbReference>
<evidence type="ECO:0000313" key="7">
    <source>
        <dbReference type="RefSeq" id="XP_033775175.1"/>
    </source>
</evidence>
<evidence type="ECO:0000256" key="1">
    <source>
        <dbReference type="ARBA" id="ARBA00022754"/>
    </source>
</evidence>
<dbReference type="Proteomes" id="UP000515159">
    <property type="component" value="Chromosome 13"/>
</dbReference>
<dbReference type="Pfam" id="PF00038">
    <property type="entry name" value="Filament"/>
    <property type="match status" value="1"/>
</dbReference>
<dbReference type="GO" id="GO:0005198">
    <property type="term" value="F:structural molecule activity"/>
    <property type="evidence" value="ECO:0007669"/>
    <property type="project" value="InterPro"/>
</dbReference>
<dbReference type="Gene3D" id="1.20.5.170">
    <property type="match status" value="1"/>
</dbReference>
<organism evidence="6 7">
    <name type="scientific">Geotrypetes seraphini</name>
    <name type="common">Gaboon caecilian</name>
    <name type="synonym">Caecilia seraphini</name>
    <dbReference type="NCBI Taxonomy" id="260995"/>
    <lineage>
        <taxon>Eukaryota</taxon>
        <taxon>Metazoa</taxon>
        <taxon>Chordata</taxon>
        <taxon>Craniata</taxon>
        <taxon>Vertebrata</taxon>
        <taxon>Euteleostomi</taxon>
        <taxon>Amphibia</taxon>
        <taxon>Gymnophiona</taxon>
        <taxon>Geotrypetes</taxon>
    </lineage>
</organism>
<feature type="coiled-coil region" evidence="3">
    <location>
        <begin position="141"/>
        <end position="209"/>
    </location>
</feature>
<dbReference type="GeneID" id="117347844"/>
<feature type="compositionally biased region" description="Gly residues" evidence="4">
    <location>
        <begin position="92"/>
        <end position="125"/>
    </location>
</feature>
<evidence type="ECO:0000313" key="6">
    <source>
        <dbReference type="Proteomes" id="UP000515159"/>
    </source>
</evidence>
<dbReference type="PANTHER" id="PTHR23239">
    <property type="entry name" value="INTERMEDIATE FILAMENT"/>
    <property type="match status" value="1"/>
</dbReference>
<feature type="compositionally biased region" description="Polar residues" evidence="4">
    <location>
        <begin position="340"/>
        <end position="349"/>
    </location>
</feature>
<feature type="domain" description="IF rod" evidence="5">
    <location>
        <begin position="130"/>
        <end position="446"/>
    </location>
</feature>
<feature type="region of interest" description="Disordered" evidence="4">
    <location>
        <begin position="315"/>
        <end position="352"/>
    </location>
</feature>
<dbReference type="Gene3D" id="1.20.5.1160">
    <property type="entry name" value="Vasodilator-stimulated phosphoprotein"/>
    <property type="match status" value="1"/>
</dbReference>
<evidence type="ECO:0000256" key="4">
    <source>
        <dbReference type="SAM" id="MobiDB-lite"/>
    </source>
</evidence>
<dbReference type="InterPro" id="IPR002957">
    <property type="entry name" value="Keratin_I"/>
</dbReference>
<proteinExistence type="predicted"/>
<dbReference type="AlphaFoldDB" id="A0A6P8P2K1"/>
<dbReference type="KEGG" id="gsh:117347844"/>
<keyword evidence="6" id="KW-1185">Reference proteome</keyword>
<dbReference type="RefSeq" id="XP_033775175.1">
    <property type="nucleotide sequence ID" value="XM_033919284.1"/>
</dbReference>
<dbReference type="OrthoDB" id="2441647at2759"/>
<dbReference type="GO" id="GO:0045109">
    <property type="term" value="P:intermediate filament organization"/>
    <property type="evidence" value="ECO:0007669"/>
    <property type="project" value="TreeGrafter"/>
</dbReference>
<dbReference type="PROSITE" id="PS51842">
    <property type="entry name" value="IF_ROD_2"/>
    <property type="match status" value="1"/>
</dbReference>
<dbReference type="PRINTS" id="PR01248">
    <property type="entry name" value="TYPE1KERATIN"/>
</dbReference>
<protein>
    <submittedName>
        <fullName evidence="7">Keratin, type I cytoskeletal 10-like</fullName>
    </submittedName>
</protein>
<keyword evidence="1" id="KW-0403">Intermediate filament</keyword>
<feature type="compositionally biased region" description="Low complexity" evidence="4">
    <location>
        <begin position="447"/>
        <end position="470"/>
    </location>
</feature>
<evidence type="ECO:0000256" key="2">
    <source>
        <dbReference type="ARBA" id="ARBA00023054"/>
    </source>
</evidence>
<dbReference type="GO" id="GO:0030855">
    <property type="term" value="P:epithelial cell differentiation"/>
    <property type="evidence" value="ECO:0007669"/>
    <property type="project" value="TreeGrafter"/>
</dbReference>
<evidence type="ECO:0000256" key="3">
    <source>
        <dbReference type="SAM" id="Coils"/>
    </source>
</evidence>
<accession>A0A6P8P2K1</accession>
<dbReference type="InParanoid" id="A0A6P8P2K1"/>
<evidence type="ECO:0000259" key="5">
    <source>
        <dbReference type="PROSITE" id="PS51842"/>
    </source>
</evidence>
<feature type="region of interest" description="Disordered" evidence="4">
    <location>
        <begin position="439"/>
        <end position="477"/>
    </location>
</feature>
<reference evidence="7" key="1">
    <citation type="submission" date="2025-08" db="UniProtKB">
        <authorList>
            <consortium name="RefSeq"/>
        </authorList>
    </citation>
    <scope>IDENTIFICATION</scope>
</reference>
<dbReference type="InterPro" id="IPR039008">
    <property type="entry name" value="IF_rod_dom"/>
</dbReference>
<name>A0A6P8P2K1_GEOSA</name>
<feature type="region of interest" description="Disordered" evidence="4">
    <location>
        <begin position="92"/>
        <end position="127"/>
    </location>
</feature>
<dbReference type="GO" id="GO:0005882">
    <property type="term" value="C:intermediate filament"/>
    <property type="evidence" value="ECO:0007669"/>
    <property type="project" value="UniProtKB-KW"/>
</dbReference>